<feature type="domain" description="NB-ARC" evidence="1">
    <location>
        <begin position="144"/>
        <end position="242"/>
    </location>
</feature>
<comment type="caution">
    <text evidence="3">The sequence shown here is derived from an EMBL/GenBank/DDBJ whole genome shotgun (WGS) entry which is preliminary data.</text>
</comment>
<organism evidence="3 4">
    <name type="scientific">Nostoc minutum NIES-26</name>
    <dbReference type="NCBI Taxonomy" id="1844469"/>
    <lineage>
        <taxon>Bacteria</taxon>
        <taxon>Bacillati</taxon>
        <taxon>Cyanobacteriota</taxon>
        <taxon>Cyanophyceae</taxon>
        <taxon>Nostocales</taxon>
        <taxon>Nostocaceae</taxon>
        <taxon>Nostoc</taxon>
    </lineage>
</organism>
<reference evidence="3" key="1">
    <citation type="submission" date="2016-04" db="EMBL/GenBank/DDBJ databases">
        <authorList>
            <person name="Tabuchi Yagui T.R."/>
        </authorList>
    </citation>
    <scope>NUCLEOTIDE SEQUENCE [LARGE SCALE GENOMIC DNA]</scope>
    <source>
        <strain evidence="3">NIES-26</strain>
    </source>
</reference>
<dbReference type="InterPro" id="IPR027417">
    <property type="entry name" value="P-loop_NTPase"/>
</dbReference>
<evidence type="ECO:0000259" key="1">
    <source>
        <dbReference type="Pfam" id="PF00931"/>
    </source>
</evidence>
<dbReference type="PANTHER" id="PTHR36766:SF30">
    <property type="entry name" value="TIR-NBS TYPE DISEASE RESISTANCE PROTEIN-RELATED"/>
    <property type="match status" value="1"/>
</dbReference>
<dbReference type="Pfam" id="PF26355">
    <property type="entry name" value="HTH_VMAP-M9"/>
    <property type="match status" value="1"/>
</dbReference>
<dbReference type="Gene3D" id="3.40.50.300">
    <property type="entry name" value="P-loop containing nucleotide triphosphate hydrolases"/>
    <property type="match status" value="1"/>
</dbReference>
<gene>
    <name evidence="3" type="ORF">A6770_37905</name>
</gene>
<dbReference type="PANTHER" id="PTHR36766">
    <property type="entry name" value="PLANT BROAD-SPECTRUM MILDEW RESISTANCE PROTEIN RPW8"/>
    <property type="match status" value="1"/>
</dbReference>
<sequence>MAYSASLQLDSSSANAPSDIHLKSSTLQKLTLEEALDVLNELVYQARTKSLSEPEIIVVRGAWYDQSYEEMSENSSYKKNYLQRRVAIDLFDLLTKVIGNGEQVCKRNLQACLQAFINQDVIKGSKLPDVSKFYGRTQELVYLKELIATQQFNCISLVGVAGIGKSSLAAKLISDISKDKIFGFDFFIWKSVAHLPTIEDLISELLEILDPQFISPNYTQAKITLLLKVLKQKRCLIVLDELEVLYQNPQLNLDYLIFIRRLVEENHQSCIIVTNRVLFDDFVEFINTKRPFQFIRLEGLDTDSAIKFLGERGITDLKRCQQLIQTYRGNPSELADVVNRIHNMFGNTEIFFENPTTLVSKKLENILNKMVGNILDSIHKQIMIYLAEKTIEGSESITITTILNNFKLTHQVSISTLDLVKALENLERMSLIESVKNPVTKEICFILQPVIKKYVLTDTLGIVHNFDSSNLKIAS</sequence>
<dbReference type="Pfam" id="PF00931">
    <property type="entry name" value="NB-ARC"/>
    <property type="match status" value="1"/>
</dbReference>
<dbReference type="InterPro" id="IPR058651">
    <property type="entry name" value="HTH_VMAP-M9"/>
</dbReference>
<protein>
    <submittedName>
        <fullName evidence="3">Uncharacterized protein</fullName>
    </submittedName>
</protein>
<proteinExistence type="predicted"/>
<feature type="domain" description="vWA-MoxR associated protein N-terminal HTH" evidence="2">
    <location>
        <begin position="31"/>
        <end position="114"/>
    </location>
</feature>
<dbReference type="SUPFAM" id="SSF52540">
    <property type="entry name" value="P-loop containing nucleoside triphosphate hydrolases"/>
    <property type="match status" value="1"/>
</dbReference>
<dbReference type="PRINTS" id="PR00364">
    <property type="entry name" value="DISEASERSIST"/>
</dbReference>
<accession>A0A367RXW8</accession>
<name>A0A367RXW8_9NOSO</name>
<evidence type="ECO:0000313" key="4">
    <source>
        <dbReference type="Proteomes" id="UP000252107"/>
    </source>
</evidence>
<evidence type="ECO:0000259" key="2">
    <source>
        <dbReference type="Pfam" id="PF26355"/>
    </source>
</evidence>
<dbReference type="AlphaFoldDB" id="A0A367RXW8"/>
<dbReference type="EMBL" id="LXQD01000052">
    <property type="protein sequence ID" value="RCJ40580.1"/>
    <property type="molecule type" value="Genomic_DNA"/>
</dbReference>
<dbReference type="InterPro" id="IPR002182">
    <property type="entry name" value="NB-ARC"/>
</dbReference>
<keyword evidence="4" id="KW-1185">Reference proteome</keyword>
<evidence type="ECO:0000313" key="3">
    <source>
        <dbReference type="EMBL" id="RCJ40580.1"/>
    </source>
</evidence>
<dbReference type="GO" id="GO:0043531">
    <property type="term" value="F:ADP binding"/>
    <property type="evidence" value="ECO:0007669"/>
    <property type="project" value="InterPro"/>
</dbReference>
<dbReference type="Proteomes" id="UP000252107">
    <property type="component" value="Unassembled WGS sequence"/>
</dbReference>